<protein>
    <submittedName>
        <fullName evidence="5">Allantoicase</fullName>
    </submittedName>
</protein>
<dbReference type="GO" id="GO:0000256">
    <property type="term" value="P:allantoin catabolic process"/>
    <property type="evidence" value="ECO:0007669"/>
    <property type="project" value="InterPro"/>
</dbReference>
<evidence type="ECO:0000313" key="6">
    <source>
        <dbReference type="Proteomes" id="UP000092321"/>
    </source>
</evidence>
<sequence length="350" mass="39857">MTTYISLESDFTELISKKYHSTNVLSSELPDTKILEISDEFFASASNLLKPTAPIQKPNFFTEQGAWYDGWETRRHNPAGFDYLIIQSGVQSGANIVGCEVDTTFFTGNNGEFFEVEGTFVEKYDDKIDDFNKLEWDVVIEKTQLKPSQRHFFLNTLGLTEKKYNLFKFKMFPDGGISRFRLYGRVNIGSKYETSTAENEDWAYMLNGGIVTSASNQHYSSPSNLLLPGRGVNMGDGWETKRSRVPGHVDWVIVKLGKPVTFIDTVIVDTANFKGNFPNYFEVYAIFSKIRDDDQLSENDPSWVKIVEKTKGKPHFEHVLKIDYKSDIKFTHVKLVTIPDGGVKRLRVIG</sequence>
<dbReference type="InterPro" id="IPR005164">
    <property type="entry name" value="Allantoicase"/>
</dbReference>
<comment type="caution">
    <text evidence="5">The sequence shown here is derived from an EMBL/GenBank/DDBJ whole genome shotgun (WGS) entry which is preliminary data.</text>
</comment>
<name>A0A1B7T7X9_9ASCO</name>
<keyword evidence="6" id="KW-1185">Reference proteome</keyword>
<evidence type="ECO:0000256" key="3">
    <source>
        <dbReference type="ARBA" id="ARBA00022801"/>
    </source>
</evidence>
<dbReference type="SUPFAM" id="SSF49785">
    <property type="entry name" value="Galactose-binding domain-like"/>
    <property type="match status" value="2"/>
</dbReference>
<dbReference type="InterPro" id="IPR008979">
    <property type="entry name" value="Galactose-bd-like_sf"/>
</dbReference>
<gene>
    <name evidence="5" type="ORF">HANVADRAFT_54279</name>
</gene>
<keyword evidence="3" id="KW-0378">Hydrolase</keyword>
<dbReference type="FunFam" id="2.60.120.260:FF:000059">
    <property type="entry name" value="Probable allantoicase"/>
    <property type="match status" value="1"/>
</dbReference>
<dbReference type="PANTHER" id="PTHR12045">
    <property type="entry name" value="ALLANTOICASE"/>
    <property type="match status" value="1"/>
</dbReference>
<evidence type="ECO:0000313" key="5">
    <source>
        <dbReference type="EMBL" id="OBA24818.1"/>
    </source>
</evidence>
<proteinExistence type="inferred from homology"/>
<dbReference type="EMBL" id="LXPE01000399">
    <property type="protein sequence ID" value="OBA24818.1"/>
    <property type="molecule type" value="Genomic_DNA"/>
</dbReference>
<dbReference type="GO" id="GO:0006144">
    <property type="term" value="P:purine nucleobase metabolic process"/>
    <property type="evidence" value="ECO:0007669"/>
    <property type="project" value="UniProtKB-KW"/>
</dbReference>
<reference evidence="6" key="1">
    <citation type="journal article" date="2016" name="Proc. Natl. Acad. Sci. U.S.A.">
        <title>Comparative genomics of biotechnologically important yeasts.</title>
        <authorList>
            <person name="Riley R."/>
            <person name="Haridas S."/>
            <person name="Wolfe K.H."/>
            <person name="Lopes M.R."/>
            <person name="Hittinger C.T."/>
            <person name="Goeker M."/>
            <person name="Salamov A.A."/>
            <person name="Wisecaver J.H."/>
            <person name="Long T.M."/>
            <person name="Calvey C.H."/>
            <person name="Aerts A.L."/>
            <person name="Barry K.W."/>
            <person name="Choi C."/>
            <person name="Clum A."/>
            <person name="Coughlan A.Y."/>
            <person name="Deshpande S."/>
            <person name="Douglass A.P."/>
            <person name="Hanson S.J."/>
            <person name="Klenk H.-P."/>
            <person name="LaButti K.M."/>
            <person name="Lapidus A."/>
            <person name="Lindquist E.A."/>
            <person name="Lipzen A.M."/>
            <person name="Meier-Kolthoff J.P."/>
            <person name="Ohm R.A."/>
            <person name="Otillar R.P."/>
            <person name="Pangilinan J.L."/>
            <person name="Peng Y."/>
            <person name="Rokas A."/>
            <person name="Rosa C.A."/>
            <person name="Scheuner C."/>
            <person name="Sibirny A.A."/>
            <person name="Slot J.C."/>
            <person name="Stielow J.B."/>
            <person name="Sun H."/>
            <person name="Kurtzman C.P."/>
            <person name="Blackwell M."/>
            <person name="Grigoriev I.V."/>
            <person name="Jeffries T.W."/>
        </authorList>
    </citation>
    <scope>NUCLEOTIDE SEQUENCE [LARGE SCALE GENOMIC DNA]</scope>
    <source>
        <strain evidence="6">NRRL Y-1626</strain>
    </source>
</reference>
<dbReference type="InterPro" id="IPR015908">
    <property type="entry name" value="Allantoicase_dom"/>
</dbReference>
<comment type="similarity">
    <text evidence="1">Belongs to the allantoicase family.</text>
</comment>
<evidence type="ECO:0000259" key="4">
    <source>
        <dbReference type="Pfam" id="PF03561"/>
    </source>
</evidence>
<dbReference type="Proteomes" id="UP000092321">
    <property type="component" value="Unassembled WGS sequence"/>
</dbReference>
<dbReference type="Gene3D" id="2.60.120.260">
    <property type="entry name" value="Galactose-binding domain-like"/>
    <property type="match status" value="2"/>
</dbReference>
<feature type="domain" description="Allantoicase" evidence="4">
    <location>
        <begin position="32"/>
        <end position="186"/>
    </location>
</feature>
<accession>A0A1B7T7X9</accession>
<organism evidence="5 6">
    <name type="scientific">Hanseniaspora valbyensis NRRL Y-1626</name>
    <dbReference type="NCBI Taxonomy" id="766949"/>
    <lineage>
        <taxon>Eukaryota</taxon>
        <taxon>Fungi</taxon>
        <taxon>Dikarya</taxon>
        <taxon>Ascomycota</taxon>
        <taxon>Saccharomycotina</taxon>
        <taxon>Saccharomycetes</taxon>
        <taxon>Saccharomycodales</taxon>
        <taxon>Saccharomycodaceae</taxon>
        <taxon>Hanseniaspora</taxon>
    </lineage>
</organism>
<feature type="non-terminal residue" evidence="5">
    <location>
        <position position="350"/>
    </location>
</feature>
<dbReference type="PIRSF" id="PIRSF016516">
    <property type="entry name" value="Allantoicase"/>
    <property type="match status" value="1"/>
</dbReference>
<dbReference type="OrthoDB" id="10266039at2759"/>
<dbReference type="GO" id="GO:0004037">
    <property type="term" value="F:allantoicase activity"/>
    <property type="evidence" value="ECO:0007669"/>
    <property type="project" value="InterPro"/>
</dbReference>
<evidence type="ECO:0000256" key="2">
    <source>
        <dbReference type="ARBA" id="ARBA00022631"/>
    </source>
</evidence>
<dbReference type="NCBIfam" id="TIGR02961">
    <property type="entry name" value="allantoicase"/>
    <property type="match status" value="1"/>
</dbReference>
<evidence type="ECO:0000256" key="1">
    <source>
        <dbReference type="ARBA" id="ARBA00009242"/>
    </source>
</evidence>
<dbReference type="AlphaFoldDB" id="A0A1B7T7X9"/>
<dbReference type="PANTHER" id="PTHR12045:SF3">
    <property type="entry name" value="INACTIVE ALLANTOICASE-RELATED"/>
    <property type="match status" value="1"/>
</dbReference>
<dbReference type="Pfam" id="PF03561">
    <property type="entry name" value="Allantoicase"/>
    <property type="match status" value="2"/>
</dbReference>
<feature type="domain" description="Allantoicase" evidence="4">
    <location>
        <begin position="208"/>
        <end position="350"/>
    </location>
</feature>
<keyword evidence="2" id="KW-0659">Purine metabolism</keyword>